<evidence type="ECO:0000313" key="4">
    <source>
        <dbReference type="Proteomes" id="UP001272987"/>
    </source>
</evidence>
<evidence type="ECO:0000256" key="1">
    <source>
        <dbReference type="SAM" id="MobiDB-lite"/>
    </source>
</evidence>
<evidence type="ECO:0000313" key="5">
    <source>
        <dbReference type="Proteomes" id="UP001282288"/>
    </source>
</evidence>
<evidence type="ECO:0000313" key="3">
    <source>
        <dbReference type="EMBL" id="MDX3024366.1"/>
    </source>
</evidence>
<feature type="compositionally biased region" description="Basic and acidic residues" evidence="1">
    <location>
        <begin position="24"/>
        <end position="35"/>
    </location>
</feature>
<protein>
    <submittedName>
        <fullName evidence="2">Uncharacterized protein</fullName>
    </submittedName>
</protein>
<sequence>MGAHPAMLAQALRLAETDIRTGEEVVRGRDKEAGGRLDGCPGRRPPLRPPSTGPYGPLYLPPVPSIVGSLGRAEGPRVVAAATLAFLDATPAARTR</sequence>
<dbReference type="Proteomes" id="UP001272987">
    <property type="component" value="Unassembled WGS sequence"/>
</dbReference>
<dbReference type="EMBL" id="JARAWC010000020">
    <property type="protein sequence ID" value="MDX2963183.1"/>
    <property type="molecule type" value="Genomic_DNA"/>
</dbReference>
<reference evidence="2 4" key="1">
    <citation type="journal article" date="2023" name="Microb. Genom.">
        <title>Mesoterricola silvestris gen. nov., sp. nov., Mesoterricola sediminis sp. nov., Geothrix oryzae sp. nov., Geothrix edaphica sp. nov., Geothrix rubra sp. nov., and Geothrix limicola sp. nov., six novel members of Acidobacteriota isolated from soils.</title>
        <authorList>
            <person name="Weisberg A.J."/>
            <person name="Pearce E."/>
            <person name="Kramer C.G."/>
            <person name="Chang J.H."/>
            <person name="Clarke C.R."/>
        </authorList>
    </citation>
    <scope>NUCLEOTIDE SEQUENCE</scope>
    <source>
        <strain evidence="3 4">NB05-1H</strain>
        <strain evidence="2">NRRL_B-16521</strain>
    </source>
</reference>
<feature type="compositionally biased region" description="Pro residues" evidence="1">
    <location>
        <begin position="43"/>
        <end position="52"/>
    </location>
</feature>
<feature type="region of interest" description="Disordered" evidence="1">
    <location>
        <begin position="24"/>
        <end position="57"/>
    </location>
</feature>
<comment type="caution">
    <text evidence="2">The sequence shown here is derived from an EMBL/GenBank/DDBJ whole genome shotgun (WGS) entry which is preliminary data.</text>
</comment>
<evidence type="ECO:0000313" key="2">
    <source>
        <dbReference type="EMBL" id="MDX2963183.1"/>
    </source>
</evidence>
<organism evidence="2 5">
    <name type="scientific">Streptomyces acidiscabies</name>
    <dbReference type="NCBI Taxonomy" id="42234"/>
    <lineage>
        <taxon>Bacteria</taxon>
        <taxon>Bacillati</taxon>
        <taxon>Actinomycetota</taxon>
        <taxon>Actinomycetes</taxon>
        <taxon>Kitasatosporales</taxon>
        <taxon>Streptomycetaceae</taxon>
        <taxon>Streptomyces</taxon>
    </lineage>
</organism>
<gene>
    <name evidence="2" type="ORF">PV399_26205</name>
    <name evidence="3" type="ORF">PV666_41800</name>
</gene>
<dbReference type="GeneID" id="69808939"/>
<keyword evidence="4" id="KW-1185">Reference proteome</keyword>
<accession>A0AAP6EHT3</accession>
<dbReference type="EMBL" id="JARAWP010000034">
    <property type="protein sequence ID" value="MDX3024366.1"/>
    <property type="molecule type" value="Genomic_DNA"/>
</dbReference>
<proteinExistence type="predicted"/>
<dbReference type="RefSeq" id="WP_010355851.1">
    <property type="nucleotide sequence ID" value="NZ_CP122369.1"/>
</dbReference>
<name>A0AAP6EHT3_9ACTN</name>
<dbReference type="AlphaFoldDB" id="A0AAP6EHT3"/>
<dbReference type="Proteomes" id="UP001282288">
    <property type="component" value="Unassembled WGS sequence"/>
</dbReference>